<evidence type="ECO:0000256" key="1">
    <source>
        <dbReference type="SAM" id="MobiDB-lite"/>
    </source>
</evidence>
<gene>
    <name evidence="2" type="ordered locus">AM1_D0261</name>
</gene>
<geneLocation type="plasmid" evidence="2 3">
    <name>pREB4</name>
</geneLocation>
<keyword evidence="2" id="KW-0614">Plasmid</keyword>
<organism evidence="2 3">
    <name type="scientific">Acaryochloris marina (strain MBIC 11017)</name>
    <dbReference type="NCBI Taxonomy" id="329726"/>
    <lineage>
        <taxon>Bacteria</taxon>
        <taxon>Bacillati</taxon>
        <taxon>Cyanobacteriota</taxon>
        <taxon>Cyanophyceae</taxon>
        <taxon>Acaryochloridales</taxon>
        <taxon>Acaryochloridaceae</taxon>
        <taxon>Acaryochloris</taxon>
    </lineage>
</organism>
<keyword evidence="3" id="KW-1185">Reference proteome</keyword>
<proteinExistence type="predicted"/>
<sequence>MGVFAEKEQILGQNPSPTYGLRRWPVQSQKNAGGVPSYPWTKQS</sequence>
<feature type="region of interest" description="Disordered" evidence="1">
    <location>
        <begin position="14"/>
        <end position="44"/>
    </location>
</feature>
<name>A8ZP16_ACAM1</name>
<dbReference type="KEGG" id="amr:AM1_D0261"/>
<protein>
    <submittedName>
        <fullName evidence="2">Uncharacterized protein</fullName>
    </submittedName>
</protein>
<dbReference type="AlphaFoldDB" id="A8ZP16"/>
<reference evidence="2 3" key="1">
    <citation type="journal article" date="2008" name="Proc. Natl. Acad. Sci. U.S.A.">
        <title>Niche adaptation and genome expansion in the chlorophyll d-producing cyanobacterium Acaryochloris marina.</title>
        <authorList>
            <person name="Swingley W.D."/>
            <person name="Chen M."/>
            <person name="Cheung P.C."/>
            <person name="Conrad A.L."/>
            <person name="Dejesa L.C."/>
            <person name="Hao J."/>
            <person name="Honchak B.M."/>
            <person name="Karbach L.E."/>
            <person name="Kurdoglu A."/>
            <person name="Lahiri S."/>
            <person name="Mastrian S.D."/>
            <person name="Miyashita H."/>
            <person name="Page L."/>
            <person name="Ramakrishna P."/>
            <person name="Satoh S."/>
            <person name="Sattley W.M."/>
            <person name="Shimada Y."/>
            <person name="Taylor H.L."/>
            <person name="Tomo T."/>
            <person name="Tsuchiya T."/>
            <person name="Wang Z.T."/>
            <person name="Raymond J."/>
            <person name="Mimuro M."/>
            <person name="Blankenship R.E."/>
            <person name="Touchman J.W."/>
        </authorList>
    </citation>
    <scope>NUCLEOTIDE SEQUENCE [LARGE SCALE GENOMIC DNA]</scope>
    <source>
        <strain evidence="3">MBIC 11017</strain>
        <plasmid evidence="3">Plasmid pREB4</plasmid>
    </source>
</reference>
<evidence type="ECO:0000313" key="2">
    <source>
        <dbReference type="EMBL" id="ABW32752.1"/>
    </source>
</evidence>
<accession>A8ZP16</accession>
<dbReference type="HOGENOM" id="CLU_3211006_0_0_3"/>
<dbReference type="Proteomes" id="UP000000268">
    <property type="component" value="Plasmid pREB4"/>
</dbReference>
<dbReference type="EMBL" id="CP000841">
    <property type="protein sequence ID" value="ABW32752.1"/>
    <property type="molecule type" value="Genomic_DNA"/>
</dbReference>
<evidence type="ECO:0000313" key="3">
    <source>
        <dbReference type="Proteomes" id="UP000000268"/>
    </source>
</evidence>